<dbReference type="SMART" id="SM00244">
    <property type="entry name" value="PHB"/>
    <property type="match status" value="1"/>
</dbReference>
<dbReference type="InterPro" id="IPR036013">
    <property type="entry name" value="Band_7/SPFH_dom_sf"/>
</dbReference>
<dbReference type="Pfam" id="PF01145">
    <property type="entry name" value="Band_7"/>
    <property type="match status" value="1"/>
</dbReference>
<comment type="subcellular location">
    <subcellularLocation>
        <location evidence="1">Membrane</location>
        <topology evidence="1">Single-pass membrane protein</topology>
    </subcellularLocation>
</comment>
<gene>
    <name evidence="5" type="ORF">DTL42_04765</name>
</gene>
<evidence type="ECO:0000256" key="1">
    <source>
        <dbReference type="ARBA" id="ARBA00004167"/>
    </source>
</evidence>
<feature type="transmembrane region" description="Helical" evidence="3">
    <location>
        <begin position="84"/>
        <end position="108"/>
    </location>
</feature>
<evidence type="ECO:0000313" key="6">
    <source>
        <dbReference type="Proteomes" id="UP000253562"/>
    </source>
</evidence>
<feature type="domain" description="Band 7" evidence="4">
    <location>
        <begin position="288"/>
        <end position="482"/>
    </location>
</feature>
<name>A0A368KVL9_9BACT</name>
<feature type="transmembrane region" description="Helical" evidence="3">
    <location>
        <begin position="195"/>
        <end position="213"/>
    </location>
</feature>
<dbReference type="OrthoDB" id="9812991at2"/>
<feature type="transmembrane region" description="Helical" evidence="3">
    <location>
        <begin position="275"/>
        <end position="293"/>
    </location>
</feature>
<evidence type="ECO:0000259" key="4">
    <source>
        <dbReference type="SMART" id="SM00244"/>
    </source>
</evidence>
<comment type="similarity">
    <text evidence="2">Belongs to the band 7/mec-2 family. HflK subfamily.</text>
</comment>
<reference evidence="5 6" key="1">
    <citation type="submission" date="2018-07" db="EMBL/GenBank/DDBJ databases">
        <title>Comparative genomes isolates from brazilian mangrove.</title>
        <authorList>
            <person name="De Araujo J.E."/>
            <person name="Taketani R.G."/>
            <person name="Silva M.C.P."/>
            <person name="Lourenco M.V."/>
            <person name="Oliveira V.M."/>
            <person name="Andreote F.D."/>
        </authorList>
    </citation>
    <scope>NUCLEOTIDE SEQUENCE [LARGE SCALE GENOMIC DNA]</scope>
    <source>
        <strain evidence="5 6">HEX PRIS-MGV</strain>
    </source>
</reference>
<keyword evidence="5" id="KW-0378">Hydrolase</keyword>
<proteinExistence type="inferred from homology"/>
<dbReference type="InterPro" id="IPR010201">
    <property type="entry name" value="HflK"/>
</dbReference>
<protein>
    <submittedName>
        <fullName evidence="5">Protease modulator HflK</fullName>
    </submittedName>
</protein>
<accession>A0A368KVL9</accession>
<dbReference type="PANTHER" id="PTHR42911:SF2">
    <property type="entry name" value="PROHIBITIN FAMILY PROTEIN"/>
    <property type="match status" value="1"/>
</dbReference>
<feature type="transmembrane region" description="Helical" evidence="3">
    <location>
        <begin position="45"/>
        <end position="63"/>
    </location>
</feature>
<keyword evidence="5" id="KW-0645">Protease</keyword>
<dbReference type="SUPFAM" id="SSF117892">
    <property type="entry name" value="Band 7/SPFH domain"/>
    <property type="match status" value="1"/>
</dbReference>
<evidence type="ECO:0000256" key="2">
    <source>
        <dbReference type="ARBA" id="ARBA00006971"/>
    </source>
</evidence>
<feature type="transmembrane region" description="Helical" evidence="3">
    <location>
        <begin position="128"/>
        <end position="148"/>
    </location>
</feature>
<feature type="transmembrane region" description="Helical" evidence="3">
    <location>
        <begin position="20"/>
        <end position="39"/>
    </location>
</feature>
<evidence type="ECO:0000256" key="3">
    <source>
        <dbReference type="SAM" id="Phobius"/>
    </source>
</evidence>
<dbReference type="GO" id="GO:0016020">
    <property type="term" value="C:membrane"/>
    <property type="evidence" value="ECO:0007669"/>
    <property type="project" value="UniProtKB-SubCell"/>
</dbReference>
<dbReference type="EMBL" id="QPEX01000010">
    <property type="protein sequence ID" value="RCS54458.1"/>
    <property type="molecule type" value="Genomic_DNA"/>
</dbReference>
<evidence type="ECO:0000313" key="5">
    <source>
        <dbReference type="EMBL" id="RCS54458.1"/>
    </source>
</evidence>
<dbReference type="PANTHER" id="PTHR42911">
    <property type="entry name" value="MODULATOR OF FTSH PROTEASE HFLC"/>
    <property type="match status" value="1"/>
</dbReference>
<comment type="caution">
    <text evidence="5">The sequence shown here is derived from an EMBL/GenBank/DDBJ whole genome shotgun (WGS) entry which is preliminary data.</text>
</comment>
<organism evidence="5 6">
    <name type="scientific">Bremerella cremea</name>
    <dbReference type="NCBI Taxonomy" id="1031537"/>
    <lineage>
        <taxon>Bacteria</taxon>
        <taxon>Pseudomonadati</taxon>
        <taxon>Planctomycetota</taxon>
        <taxon>Planctomycetia</taxon>
        <taxon>Pirellulales</taxon>
        <taxon>Pirellulaceae</taxon>
        <taxon>Bremerella</taxon>
    </lineage>
</organism>
<keyword evidence="3" id="KW-1133">Transmembrane helix</keyword>
<dbReference type="RefSeq" id="WP_114367524.1">
    <property type="nucleotide sequence ID" value="NZ_QPEX01000010.1"/>
</dbReference>
<dbReference type="InterPro" id="IPR001107">
    <property type="entry name" value="Band_7"/>
</dbReference>
<dbReference type="Proteomes" id="UP000253562">
    <property type="component" value="Unassembled WGS sequence"/>
</dbReference>
<dbReference type="Gene3D" id="3.30.479.30">
    <property type="entry name" value="Band 7 domain"/>
    <property type="match status" value="1"/>
</dbReference>
<sequence length="599" mass="66041">MSEASPQNSSSLPSLEVRIWLGQLLWTVGVAAVLTFGYAFYSESALFRGLGIQLLLTVLLIWSTRRSLEIQATMPAGQPEFLEVWSLHTVFTAGPLMVLLIGVIMSLLVGRVEVARPLSPQEIATSSILAVLAASLWTALGKMTHGVVEKPSRELSTIQLSLHAARVGWFLAAAAQLASSVFAAIPQWLAVIVQLYLVIVIGESLLRLLIAWFQLERVTITSTEELPQPLDSLVREVLLSSLNPLDTLFQIAERRFGLSLRSSWSIRFFRRATPVALLLSLLVFWLSTSLVIVQPDQLALSEVLGQVQAKPLEPGLHWKYPWPFGNVRRVSVGEIRTLQIGFSQPVEEKGVVADQPRSMLWTEPHANEFALVLGTQSELVAVNAQIYFQVGRSVEQLKNYLLRHSDPGKTLEAVAYQVLREETENATLDQVLTEDRQAFAQRIASKVTEKSRQMQLGIEIVDVSLLSLHPPVEAAGAYLDVSNAESDAQRRVIQARGDAQAKLLTAEKESAGLVAFAKQAAAQRVGLAGQEASHFAEASKAYRAAPETYRTRLWFDTYEKALPGRQVYVIDSQLQDVLVTDSNTQLSPTVIPPRKSTSP</sequence>
<dbReference type="GO" id="GO:0006508">
    <property type="term" value="P:proteolysis"/>
    <property type="evidence" value="ECO:0007669"/>
    <property type="project" value="UniProtKB-KW"/>
</dbReference>
<dbReference type="GO" id="GO:0008233">
    <property type="term" value="F:peptidase activity"/>
    <property type="evidence" value="ECO:0007669"/>
    <property type="project" value="UniProtKB-KW"/>
</dbReference>
<dbReference type="AlphaFoldDB" id="A0A368KVL9"/>
<keyword evidence="3" id="KW-0472">Membrane</keyword>
<dbReference type="CDD" id="cd03404">
    <property type="entry name" value="SPFH_HflK"/>
    <property type="match status" value="1"/>
</dbReference>
<keyword evidence="3" id="KW-0812">Transmembrane</keyword>